<comment type="caution">
    <text evidence="1">The sequence shown here is derived from an EMBL/GenBank/DDBJ whole genome shotgun (WGS) entry which is preliminary data.</text>
</comment>
<reference evidence="1 2" key="1">
    <citation type="submission" date="2019-10" db="EMBL/GenBank/DDBJ databases">
        <title>XDR Pseudomonas monteilii producing IMP-16 from LCR.</title>
        <authorList>
            <person name="Ballaben A."/>
            <person name="Doi Y."/>
        </authorList>
    </citation>
    <scope>NUCLEOTIDE SEQUENCE [LARGE SCALE GENOMIC DNA]</scope>
    <source>
        <strain evidence="1 2">597/14</strain>
    </source>
</reference>
<proteinExistence type="predicted"/>
<dbReference type="AlphaFoldDB" id="A0A6G6V007"/>
<name>A0A6G6V007_9PSED</name>
<accession>A0A6G6V007</accession>
<evidence type="ECO:0000313" key="1">
    <source>
        <dbReference type="EMBL" id="MVF48543.1"/>
    </source>
</evidence>
<gene>
    <name evidence="1" type="ORF">F9Z43_04105</name>
</gene>
<evidence type="ECO:0000313" key="2">
    <source>
        <dbReference type="Proteomes" id="UP000440965"/>
    </source>
</evidence>
<protein>
    <submittedName>
        <fullName evidence="1">Uncharacterized protein</fullName>
    </submittedName>
</protein>
<sequence>MPGPTDTPLLLARYFEAHLYVLLDQQVWHAYEVSEQGHLRRFNPYEPSESLPASLPENA</sequence>
<dbReference type="Proteomes" id="UP000440965">
    <property type="component" value="Unassembled WGS sequence"/>
</dbReference>
<dbReference type="EMBL" id="WEIK01000003">
    <property type="protein sequence ID" value="MVF48543.1"/>
    <property type="molecule type" value="Genomic_DNA"/>
</dbReference>
<organism evidence="1 2">
    <name type="scientific">Pseudomonas monteilii</name>
    <dbReference type="NCBI Taxonomy" id="76759"/>
    <lineage>
        <taxon>Bacteria</taxon>
        <taxon>Pseudomonadati</taxon>
        <taxon>Pseudomonadota</taxon>
        <taxon>Gammaproteobacteria</taxon>
        <taxon>Pseudomonadales</taxon>
        <taxon>Pseudomonadaceae</taxon>
        <taxon>Pseudomonas</taxon>
    </lineage>
</organism>